<gene>
    <name evidence="1" type="ORF">POM88_027389</name>
</gene>
<protein>
    <submittedName>
        <fullName evidence="1">Uncharacterized protein</fullName>
    </submittedName>
</protein>
<dbReference type="Pfam" id="PF14223">
    <property type="entry name" value="Retrotran_gag_2"/>
    <property type="match status" value="1"/>
</dbReference>
<reference evidence="1" key="2">
    <citation type="submission" date="2023-05" db="EMBL/GenBank/DDBJ databases">
        <authorList>
            <person name="Schelkunov M.I."/>
        </authorList>
    </citation>
    <scope>NUCLEOTIDE SEQUENCE</scope>
    <source>
        <strain evidence="1">Hsosn_3</strain>
        <tissue evidence="1">Leaf</tissue>
    </source>
</reference>
<keyword evidence="2" id="KW-1185">Reference proteome</keyword>
<dbReference type="PANTHER" id="PTHR47592:SF27">
    <property type="entry name" value="OS08G0421700 PROTEIN"/>
    <property type="match status" value="1"/>
</dbReference>
<organism evidence="1 2">
    <name type="scientific">Heracleum sosnowskyi</name>
    <dbReference type="NCBI Taxonomy" id="360622"/>
    <lineage>
        <taxon>Eukaryota</taxon>
        <taxon>Viridiplantae</taxon>
        <taxon>Streptophyta</taxon>
        <taxon>Embryophyta</taxon>
        <taxon>Tracheophyta</taxon>
        <taxon>Spermatophyta</taxon>
        <taxon>Magnoliopsida</taxon>
        <taxon>eudicotyledons</taxon>
        <taxon>Gunneridae</taxon>
        <taxon>Pentapetalae</taxon>
        <taxon>asterids</taxon>
        <taxon>campanulids</taxon>
        <taxon>Apiales</taxon>
        <taxon>Apiaceae</taxon>
        <taxon>Apioideae</taxon>
        <taxon>apioid superclade</taxon>
        <taxon>Tordylieae</taxon>
        <taxon>Tordyliinae</taxon>
        <taxon>Heracleum</taxon>
    </lineage>
</organism>
<sequence>MLGVEAANLSSDGDRRVTAEAVPKTATLVVPNTTVPMLFYLTTLNLVRFLNEDAPKLKDDESDVELVSAAQAWNHSDFLCRNYIMNCLSDSLYNVYSVLKTSKALWDSLDRKYRTEDAGTKKFIVARLLEFMMVDSKKVVTQV</sequence>
<dbReference type="AlphaFoldDB" id="A0AAD8I8D3"/>
<dbReference type="Proteomes" id="UP001237642">
    <property type="component" value="Unassembled WGS sequence"/>
</dbReference>
<evidence type="ECO:0000313" key="2">
    <source>
        <dbReference type="Proteomes" id="UP001237642"/>
    </source>
</evidence>
<proteinExistence type="predicted"/>
<name>A0AAD8I8D3_9APIA</name>
<accession>A0AAD8I8D3</accession>
<dbReference type="PANTHER" id="PTHR47592">
    <property type="entry name" value="PBF68 PROTEIN"/>
    <property type="match status" value="1"/>
</dbReference>
<comment type="caution">
    <text evidence="1">The sequence shown here is derived from an EMBL/GenBank/DDBJ whole genome shotgun (WGS) entry which is preliminary data.</text>
</comment>
<evidence type="ECO:0000313" key="1">
    <source>
        <dbReference type="EMBL" id="KAK1380645.1"/>
    </source>
</evidence>
<dbReference type="EMBL" id="JAUIZM010000006">
    <property type="protein sequence ID" value="KAK1380645.1"/>
    <property type="molecule type" value="Genomic_DNA"/>
</dbReference>
<reference evidence="1" key="1">
    <citation type="submission" date="2023-02" db="EMBL/GenBank/DDBJ databases">
        <title>Genome of toxic invasive species Heracleum sosnowskyi carries increased number of genes despite the absence of recent whole-genome duplications.</title>
        <authorList>
            <person name="Schelkunov M."/>
            <person name="Shtratnikova V."/>
            <person name="Makarenko M."/>
            <person name="Klepikova A."/>
            <person name="Omelchenko D."/>
            <person name="Novikova G."/>
            <person name="Obukhova E."/>
            <person name="Bogdanov V."/>
            <person name="Penin A."/>
            <person name="Logacheva M."/>
        </authorList>
    </citation>
    <scope>NUCLEOTIDE SEQUENCE</scope>
    <source>
        <strain evidence="1">Hsosn_3</strain>
        <tissue evidence="1">Leaf</tissue>
    </source>
</reference>